<gene>
    <name evidence="1" type="primary">Acey_s0323.g2484</name>
    <name evidence="1" type="ORF">Y032_0323g2484</name>
</gene>
<accession>A0A016S0C8</accession>
<dbReference type="OrthoDB" id="441890at2759"/>
<sequence>MHIHTSLDPFYFRLPALPIFRPFLGLPTSEFRVIFGSGDHYRAVTATANKHFVSSAYHQYFRVFLSM</sequence>
<dbReference type="AlphaFoldDB" id="A0A016S0C8"/>
<dbReference type="EMBL" id="JARK01001659">
    <property type="protein sequence ID" value="EYB84070.1"/>
    <property type="molecule type" value="Genomic_DNA"/>
</dbReference>
<keyword evidence="2" id="KW-1185">Reference proteome</keyword>
<comment type="caution">
    <text evidence="1">The sequence shown here is derived from an EMBL/GenBank/DDBJ whole genome shotgun (WGS) entry which is preliminary data.</text>
</comment>
<dbReference type="Proteomes" id="UP000024635">
    <property type="component" value="Unassembled WGS sequence"/>
</dbReference>
<evidence type="ECO:0000313" key="1">
    <source>
        <dbReference type="EMBL" id="EYB84070.1"/>
    </source>
</evidence>
<protein>
    <submittedName>
        <fullName evidence="1">Uncharacterized protein</fullName>
    </submittedName>
</protein>
<evidence type="ECO:0000313" key="2">
    <source>
        <dbReference type="Proteomes" id="UP000024635"/>
    </source>
</evidence>
<organism evidence="1 2">
    <name type="scientific">Ancylostoma ceylanicum</name>
    <dbReference type="NCBI Taxonomy" id="53326"/>
    <lineage>
        <taxon>Eukaryota</taxon>
        <taxon>Metazoa</taxon>
        <taxon>Ecdysozoa</taxon>
        <taxon>Nematoda</taxon>
        <taxon>Chromadorea</taxon>
        <taxon>Rhabditida</taxon>
        <taxon>Rhabditina</taxon>
        <taxon>Rhabditomorpha</taxon>
        <taxon>Strongyloidea</taxon>
        <taxon>Ancylostomatidae</taxon>
        <taxon>Ancylostomatinae</taxon>
        <taxon>Ancylostoma</taxon>
    </lineage>
</organism>
<name>A0A016S0C8_9BILA</name>
<proteinExistence type="predicted"/>
<reference evidence="2" key="1">
    <citation type="journal article" date="2015" name="Nat. Genet.">
        <title>The genome and transcriptome of the zoonotic hookworm Ancylostoma ceylanicum identify infection-specific gene families.</title>
        <authorList>
            <person name="Schwarz E.M."/>
            <person name="Hu Y."/>
            <person name="Antoshechkin I."/>
            <person name="Miller M.M."/>
            <person name="Sternberg P.W."/>
            <person name="Aroian R.V."/>
        </authorList>
    </citation>
    <scope>NUCLEOTIDE SEQUENCE</scope>
    <source>
        <strain evidence="2">HY135</strain>
    </source>
</reference>